<evidence type="ECO:0000313" key="3">
    <source>
        <dbReference type="Proteomes" id="UP000466535"/>
    </source>
</evidence>
<evidence type="ECO:0000256" key="1">
    <source>
        <dbReference type="SAM" id="MobiDB-lite"/>
    </source>
</evidence>
<dbReference type="InterPro" id="IPR055755">
    <property type="entry name" value="DUF7331"/>
</dbReference>
<organism evidence="2 3">
    <name type="scientific">Halovenus carboxidivorans</name>
    <dbReference type="NCBI Taxonomy" id="2692199"/>
    <lineage>
        <taxon>Archaea</taxon>
        <taxon>Methanobacteriati</taxon>
        <taxon>Methanobacteriota</taxon>
        <taxon>Stenosarchaea group</taxon>
        <taxon>Halobacteria</taxon>
        <taxon>Halobacteriales</taxon>
        <taxon>Haloarculaceae</taxon>
        <taxon>Halovenus</taxon>
    </lineage>
</organism>
<dbReference type="AlphaFoldDB" id="A0A6B0T4G3"/>
<gene>
    <name evidence="2" type="ORF">GRX03_00560</name>
</gene>
<feature type="region of interest" description="Disordered" evidence="1">
    <location>
        <begin position="1"/>
        <end position="28"/>
    </location>
</feature>
<comment type="caution">
    <text evidence="2">The sequence shown here is derived from an EMBL/GenBank/DDBJ whole genome shotgun (WGS) entry which is preliminary data.</text>
</comment>
<dbReference type="Pfam" id="PF24018">
    <property type="entry name" value="DUF7331"/>
    <property type="match status" value="1"/>
</dbReference>
<dbReference type="OrthoDB" id="198267at2157"/>
<name>A0A6B0T4G3_9EURY</name>
<keyword evidence="3" id="KW-1185">Reference proteome</keyword>
<reference evidence="2 3" key="1">
    <citation type="submission" date="2019-12" db="EMBL/GenBank/DDBJ databases">
        <title>Isolation and characterization of three novel carbon monoxide-oxidizing members of Halobacteria from salione crusts and soils.</title>
        <authorList>
            <person name="Myers M.R."/>
            <person name="King G.M."/>
        </authorList>
    </citation>
    <scope>NUCLEOTIDE SEQUENCE [LARGE SCALE GENOMIC DNA]</scope>
    <source>
        <strain evidence="2 3">WSH3</strain>
    </source>
</reference>
<dbReference type="RefSeq" id="WP_159762263.1">
    <property type="nucleotide sequence ID" value="NZ_WUUT01000001.1"/>
</dbReference>
<evidence type="ECO:0000313" key="2">
    <source>
        <dbReference type="EMBL" id="MXR50101.1"/>
    </source>
</evidence>
<accession>A0A6B0T4G3</accession>
<protein>
    <submittedName>
        <fullName evidence="2">Uncharacterized protein</fullName>
    </submittedName>
</protein>
<proteinExistence type="predicted"/>
<dbReference type="Proteomes" id="UP000466535">
    <property type="component" value="Unassembled WGS sequence"/>
</dbReference>
<sequence>MSERTDPVAGASATERQSSSDGTLDATGTYETAEGVVLYDTERPLAWLQSDRAFEIGEMR</sequence>
<dbReference type="EMBL" id="WUUT01000001">
    <property type="protein sequence ID" value="MXR50101.1"/>
    <property type="molecule type" value="Genomic_DNA"/>
</dbReference>